<feature type="transmembrane region" description="Helical" evidence="1">
    <location>
        <begin position="12"/>
        <end position="39"/>
    </location>
</feature>
<dbReference type="RefSeq" id="WP_186988459.1">
    <property type="nucleotide sequence ID" value="NZ_CP052909.1"/>
</dbReference>
<keyword evidence="1" id="KW-0472">Membrane</keyword>
<keyword evidence="1" id="KW-0812">Transmembrane</keyword>
<dbReference type="KEGG" id="alti:ALE3EI_2096"/>
<keyword evidence="1" id="KW-1133">Transmembrane helix</keyword>
<evidence type="ECO:0000313" key="3">
    <source>
        <dbReference type="Proteomes" id="UP000515514"/>
    </source>
</evidence>
<organism evidence="2 3">
    <name type="scientific">Constantimarinum furrinae</name>
    <dbReference type="NCBI Taxonomy" id="2562285"/>
    <lineage>
        <taxon>Bacteria</taxon>
        <taxon>Pseudomonadati</taxon>
        <taxon>Bacteroidota</taxon>
        <taxon>Flavobacteriia</taxon>
        <taxon>Flavobacteriales</taxon>
        <taxon>Flavobacteriaceae</taxon>
        <taxon>Altibacter/Constantimarinum group</taxon>
        <taxon>Constantimarinum</taxon>
    </lineage>
</organism>
<gene>
    <name evidence="2" type="ORF">ALE3EI_2096</name>
</gene>
<evidence type="ECO:0000256" key="1">
    <source>
        <dbReference type="SAM" id="Phobius"/>
    </source>
</evidence>
<protein>
    <submittedName>
        <fullName evidence="2">Uncharacterized protein</fullName>
    </submittedName>
</protein>
<accession>A0A7G8PWC7</accession>
<keyword evidence="3" id="KW-1185">Reference proteome</keyword>
<sequence length="102" mass="11483">MTTSKYTLLRKGILYDLVGMATMAIPVIGPFLDLIWAPIAAKKMSEMYKGTNGKIASVIVFIEELIPMTDFIPTFTLMWVYTYVFSSQKAPKPQTIEVEVVK</sequence>
<dbReference type="EMBL" id="CP052909">
    <property type="protein sequence ID" value="QNJ98643.1"/>
    <property type="molecule type" value="Genomic_DNA"/>
</dbReference>
<name>A0A7G8PWC7_9FLAO</name>
<dbReference type="AlphaFoldDB" id="A0A7G8PWC7"/>
<evidence type="ECO:0000313" key="2">
    <source>
        <dbReference type="EMBL" id="QNJ98643.1"/>
    </source>
</evidence>
<proteinExistence type="predicted"/>
<dbReference type="Proteomes" id="UP000515514">
    <property type="component" value="Chromosome"/>
</dbReference>
<reference evidence="2 3" key="1">
    <citation type="submission" date="2020-04" db="EMBL/GenBank/DDBJ databases">
        <title>Genome sequence of Altibacter aquimarinus strain ALE3EI.</title>
        <authorList>
            <person name="Oh H.-M."/>
            <person name="Jang D."/>
        </authorList>
    </citation>
    <scope>NUCLEOTIDE SEQUENCE [LARGE SCALE GENOMIC DNA]</scope>
    <source>
        <strain evidence="2 3">ALE3EI</strain>
    </source>
</reference>